<feature type="non-terminal residue" evidence="5">
    <location>
        <position position="191"/>
    </location>
</feature>
<dbReference type="Proteomes" id="UP000028524">
    <property type="component" value="Unassembled WGS sequence"/>
</dbReference>
<keyword evidence="2" id="KW-0378">Hydrolase</keyword>
<name>A0A084Q819_STAC4</name>
<dbReference type="HOGENOM" id="CLU_1305581_0_0_1"/>
<dbReference type="InterPro" id="IPR029058">
    <property type="entry name" value="AB_hydrolase_fold"/>
</dbReference>
<dbReference type="STRING" id="1283841.A0A084Q819"/>
<dbReference type="InterPro" id="IPR050654">
    <property type="entry name" value="AChE-related_enzymes"/>
</dbReference>
<dbReference type="SUPFAM" id="SSF53474">
    <property type="entry name" value="alpha/beta-Hydrolases"/>
    <property type="match status" value="1"/>
</dbReference>
<evidence type="ECO:0000256" key="3">
    <source>
        <dbReference type="SAM" id="SignalP"/>
    </source>
</evidence>
<comment type="similarity">
    <text evidence="1">Belongs to the type-B carboxylesterase/lipase family.</text>
</comment>
<gene>
    <name evidence="5" type="ORF">S40285_09415</name>
</gene>
<reference evidence="5 6" key="1">
    <citation type="journal article" date="2014" name="BMC Genomics">
        <title>Comparative genome sequencing reveals chemotype-specific gene clusters in the toxigenic black mold Stachybotrys.</title>
        <authorList>
            <person name="Semeiks J."/>
            <person name="Borek D."/>
            <person name="Otwinowski Z."/>
            <person name="Grishin N.V."/>
        </authorList>
    </citation>
    <scope>NUCLEOTIDE SEQUENCE [LARGE SCALE GENOMIC DNA]</scope>
    <source>
        <strain evidence="5 6">IBT 40285</strain>
    </source>
</reference>
<dbReference type="InterPro" id="IPR002018">
    <property type="entry name" value="CarbesteraseB"/>
</dbReference>
<evidence type="ECO:0000313" key="6">
    <source>
        <dbReference type="Proteomes" id="UP000028524"/>
    </source>
</evidence>
<organism evidence="5 6">
    <name type="scientific">Stachybotrys chlorohalonatus (strain IBT 40285)</name>
    <dbReference type="NCBI Taxonomy" id="1283841"/>
    <lineage>
        <taxon>Eukaryota</taxon>
        <taxon>Fungi</taxon>
        <taxon>Dikarya</taxon>
        <taxon>Ascomycota</taxon>
        <taxon>Pezizomycotina</taxon>
        <taxon>Sordariomycetes</taxon>
        <taxon>Hypocreomycetidae</taxon>
        <taxon>Hypocreales</taxon>
        <taxon>Stachybotryaceae</taxon>
        <taxon>Stachybotrys</taxon>
    </lineage>
</organism>
<dbReference type="InParanoid" id="A0A084Q819"/>
<feature type="chain" id="PRO_5001779152" description="Carboxylesterase type B domain-containing protein" evidence="3">
    <location>
        <begin position="20"/>
        <end position="191"/>
    </location>
</feature>
<evidence type="ECO:0000259" key="4">
    <source>
        <dbReference type="Pfam" id="PF00135"/>
    </source>
</evidence>
<dbReference type="Gene3D" id="3.40.50.1820">
    <property type="entry name" value="alpha/beta hydrolase"/>
    <property type="match status" value="1"/>
</dbReference>
<sequence length="191" mass="20312">MKVGSFLSVLVSALGVATAQLVHNPVALKDYGVFSGTILDQTISGQPLASKADAWLGIDYATQTRNSAAIPYARQSEACLQFEVLACHCGRSFQRSCGFRGGSFNVGHQQNLDGVAFVANTEQPLVVMTFNYRPGPLGSLPSPFFEEENLLNLGLLDQNLFLQFVQKQASSFSADPPMVTLGGLSAGGHAV</sequence>
<proteinExistence type="inferred from homology"/>
<evidence type="ECO:0000256" key="1">
    <source>
        <dbReference type="ARBA" id="ARBA00005964"/>
    </source>
</evidence>
<dbReference type="EMBL" id="KL661922">
    <property type="protein sequence ID" value="KFA60104.1"/>
    <property type="molecule type" value="Genomic_DNA"/>
</dbReference>
<dbReference type="Pfam" id="PF00135">
    <property type="entry name" value="COesterase"/>
    <property type="match status" value="1"/>
</dbReference>
<protein>
    <recommendedName>
        <fullName evidence="4">Carboxylesterase type B domain-containing protein</fullName>
    </recommendedName>
</protein>
<keyword evidence="3" id="KW-0732">Signal</keyword>
<dbReference type="GO" id="GO:0052689">
    <property type="term" value="F:carboxylic ester hydrolase activity"/>
    <property type="evidence" value="ECO:0007669"/>
    <property type="project" value="TreeGrafter"/>
</dbReference>
<evidence type="ECO:0000313" key="5">
    <source>
        <dbReference type="EMBL" id="KFA60104.1"/>
    </source>
</evidence>
<dbReference type="AlphaFoldDB" id="A0A084Q819"/>
<dbReference type="PANTHER" id="PTHR43918">
    <property type="entry name" value="ACETYLCHOLINESTERASE"/>
    <property type="match status" value="1"/>
</dbReference>
<evidence type="ECO:0000256" key="2">
    <source>
        <dbReference type="ARBA" id="ARBA00022801"/>
    </source>
</evidence>
<dbReference type="OrthoDB" id="6846267at2759"/>
<accession>A0A084Q819</accession>
<dbReference type="PANTHER" id="PTHR43918:SF4">
    <property type="entry name" value="CARBOXYLIC ESTER HYDROLASE"/>
    <property type="match status" value="1"/>
</dbReference>
<keyword evidence="6" id="KW-1185">Reference proteome</keyword>
<feature type="signal peptide" evidence="3">
    <location>
        <begin position="1"/>
        <end position="19"/>
    </location>
</feature>
<feature type="domain" description="Carboxylesterase type B" evidence="4">
    <location>
        <begin position="69"/>
        <end position="191"/>
    </location>
</feature>